<evidence type="ECO:0000313" key="17">
    <source>
        <dbReference type="RefSeq" id="XP_017774235.1"/>
    </source>
</evidence>
<dbReference type="InterPro" id="IPR001128">
    <property type="entry name" value="Cyt_P450"/>
</dbReference>
<name>A0ABM1MI35_NICVS</name>
<dbReference type="PROSITE" id="PS00086">
    <property type="entry name" value="CYTOCHROME_P450"/>
    <property type="match status" value="1"/>
</dbReference>
<keyword evidence="12 14" id="KW-0503">Monooxygenase</keyword>
<evidence type="ECO:0000256" key="5">
    <source>
        <dbReference type="ARBA" id="ARBA00010617"/>
    </source>
</evidence>
<comment type="function">
    <text evidence="2">May be involved in the metabolism of insect hormones and in the breakdown of synthetic insecticides.</text>
</comment>
<dbReference type="GeneID" id="108561000"/>
<evidence type="ECO:0000256" key="6">
    <source>
        <dbReference type="ARBA" id="ARBA00022617"/>
    </source>
</evidence>
<dbReference type="RefSeq" id="XP_017774235.1">
    <property type="nucleotide sequence ID" value="XM_017918746.1"/>
</dbReference>
<evidence type="ECO:0000256" key="11">
    <source>
        <dbReference type="ARBA" id="ARBA00023004"/>
    </source>
</evidence>
<dbReference type="SUPFAM" id="SSF48264">
    <property type="entry name" value="Cytochrome P450"/>
    <property type="match status" value="1"/>
</dbReference>
<comment type="cofactor">
    <cofactor evidence="1">
        <name>heme</name>
        <dbReference type="ChEBI" id="CHEBI:30413"/>
    </cofactor>
</comment>
<keyword evidence="11 14" id="KW-0408">Iron</keyword>
<dbReference type="PANTHER" id="PTHR24291:SF189">
    <property type="entry name" value="CYTOCHROME P450 4C3-RELATED"/>
    <property type="match status" value="1"/>
</dbReference>
<reference evidence="17" key="1">
    <citation type="submission" date="2025-08" db="UniProtKB">
        <authorList>
            <consortium name="RefSeq"/>
        </authorList>
    </citation>
    <scope>IDENTIFICATION</scope>
    <source>
        <tissue evidence="17">Whole Larva</tissue>
    </source>
</reference>
<evidence type="ECO:0000256" key="3">
    <source>
        <dbReference type="ARBA" id="ARBA00004174"/>
    </source>
</evidence>
<comment type="subcellular location">
    <subcellularLocation>
        <location evidence="4">Endoplasmic reticulum membrane</location>
        <topology evidence="4">Peripheral membrane protein</topology>
    </subcellularLocation>
    <subcellularLocation>
        <location evidence="3">Microsome membrane</location>
        <topology evidence="3">Peripheral membrane protein</topology>
    </subcellularLocation>
</comment>
<evidence type="ECO:0000256" key="1">
    <source>
        <dbReference type="ARBA" id="ARBA00001971"/>
    </source>
</evidence>
<evidence type="ECO:0000256" key="14">
    <source>
        <dbReference type="RuleBase" id="RU000461"/>
    </source>
</evidence>
<sequence>MRTAKQTLQSVPIMLFILIVIILGLLSLILVNRRKNNRRINEYLKDIPGPSPLPIVGNSIGASTYSKGVLRYFIDNVKKYGKTSLFWIGSNPYVFITDPKDVEILLKDTKNIRKSRTYDFLVPWLGGGLVTSTGDHWRVHRKIIRPSFNLNMLEKFVQVFNDCSDDMLENLTSKSDGERFDVFPIIVRHTLDVITETSMGLQMRIQRQEKSPYLTALESVKKISFTRVWNSLLHPDWIFDNMAIGKEFKRNLEMINDHCMKVIKEKQTIGLNDKSFLDILLSENQGEFSIKDILDEVNTFMFAGHDTTSTAIAFILHCLSLHADVQKKLYEEIEANFGAEVGTLTYRDLQSTVYLDRVIKESMRLFPPVASISRVLDYDLELTNATLPAGCYVECFIYMLHRNSKIYPDPEVFNPDRVDAEDQHHAAFAAFSAGLRNCIGQKYAMLEIKSTLIKILQRFEIYGGETISNLQNYVVLTAPDGIWMKMKPRRITS</sequence>
<keyword evidence="13 15" id="KW-0472">Membrane</keyword>
<feature type="transmembrane region" description="Helical" evidence="15">
    <location>
        <begin position="12"/>
        <end position="31"/>
    </location>
</feature>
<keyword evidence="15" id="KW-0812">Transmembrane</keyword>
<keyword evidence="7 14" id="KW-0479">Metal-binding</keyword>
<evidence type="ECO:0000313" key="16">
    <source>
        <dbReference type="Proteomes" id="UP000695000"/>
    </source>
</evidence>
<keyword evidence="9" id="KW-0492">Microsome</keyword>
<dbReference type="InterPro" id="IPR050196">
    <property type="entry name" value="Cytochrome_P450_Monoox"/>
</dbReference>
<evidence type="ECO:0000256" key="15">
    <source>
        <dbReference type="SAM" id="Phobius"/>
    </source>
</evidence>
<dbReference type="PRINTS" id="PR00463">
    <property type="entry name" value="EP450I"/>
</dbReference>
<keyword evidence="16" id="KW-1185">Reference proteome</keyword>
<comment type="similarity">
    <text evidence="5 14">Belongs to the cytochrome P450 family.</text>
</comment>
<evidence type="ECO:0000256" key="12">
    <source>
        <dbReference type="ARBA" id="ARBA00023033"/>
    </source>
</evidence>
<dbReference type="PANTHER" id="PTHR24291">
    <property type="entry name" value="CYTOCHROME P450 FAMILY 4"/>
    <property type="match status" value="1"/>
</dbReference>
<keyword evidence="10 14" id="KW-0560">Oxidoreductase</keyword>
<keyword evidence="8" id="KW-0256">Endoplasmic reticulum</keyword>
<dbReference type="InterPro" id="IPR002401">
    <property type="entry name" value="Cyt_P450_E_grp-I"/>
</dbReference>
<gene>
    <name evidence="17" type="primary">LOC108561000</name>
</gene>
<accession>A0ABM1MI35</accession>
<organism evidence="16 17">
    <name type="scientific">Nicrophorus vespilloides</name>
    <name type="common">Boreal carrion beetle</name>
    <dbReference type="NCBI Taxonomy" id="110193"/>
    <lineage>
        <taxon>Eukaryota</taxon>
        <taxon>Metazoa</taxon>
        <taxon>Ecdysozoa</taxon>
        <taxon>Arthropoda</taxon>
        <taxon>Hexapoda</taxon>
        <taxon>Insecta</taxon>
        <taxon>Pterygota</taxon>
        <taxon>Neoptera</taxon>
        <taxon>Endopterygota</taxon>
        <taxon>Coleoptera</taxon>
        <taxon>Polyphaga</taxon>
        <taxon>Staphyliniformia</taxon>
        <taxon>Silphidae</taxon>
        <taxon>Nicrophorinae</taxon>
        <taxon>Nicrophorus</taxon>
    </lineage>
</organism>
<dbReference type="Proteomes" id="UP000695000">
    <property type="component" value="Unplaced"/>
</dbReference>
<dbReference type="InterPro" id="IPR017972">
    <property type="entry name" value="Cyt_P450_CS"/>
</dbReference>
<evidence type="ECO:0000256" key="13">
    <source>
        <dbReference type="ARBA" id="ARBA00023136"/>
    </source>
</evidence>
<dbReference type="Gene3D" id="1.10.630.10">
    <property type="entry name" value="Cytochrome P450"/>
    <property type="match status" value="1"/>
</dbReference>
<protein>
    <submittedName>
        <fullName evidence="17">Cytochrome P450 4C1-like</fullName>
    </submittedName>
</protein>
<evidence type="ECO:0000256" key="7">
    <source>
        <dbReference type="ARBA" id="ARBA00022723"/>
    </source>
</evidence>
<proteinExistence type="inferred from homology"/>
<evidence type="ECO:0000256" key="9">
    <source>
        <dbReference type="ARBA" id="ARBA00022848"/>
    </source>
</evidence>
<keyword evidence="15" id="KW-1133">Transmembrane helix</keyword>
<dbReference type="CDD" id="cd20628">
    <property type="entry name" value="CYP4"/>
    <property type="match status" value="1"/>
</dbReference>
<evidence type="ECO:0000256" key="10">
    <source>
        <dbReference type="ARBA" id="ARBA00023002"/>
    </source>
</evidence>
<dbReference type="PRINTS" id="PR00385">
    <property type="entry name" value="P450"/>
</dbReference>
<dbReference type="InterPro" id="IPR036396">
    <property type="entry name" value="Cyt_P450_sf"/>
</dbReference>
<evidence type="ECO:0000256" key="8">
    <source>
        <dbReference type="ARBA" id="ARBA00022824"/>
    </source>
</evidence>
<dbReference type="Pfam" id="PF00067">
    <property type="entry name" value="p450"/>
    <property type="match status" value="1"/>
</dbReference>
<evidence type="ECO:0000256" key="2">
    <source>
        <dbReference type="ARBA" id="ARBA00003690"/>
    </source>
</evidence>
<evidence type="ECO:0000256" key="4">
    <source>
        <dbReference type="ARBA" id="ARBA00004406"/>
    </source>
</evidence>
<keyword evidence="6 14" id="KW-0349">Heme</keyword>